<sequence length="340" mass="37201">MSRRDAWTMAALPKTLQAHARAVTTLAEVNRARAHALAADPALMTPAQAQAARERALLVAQHCDVEAAVSADPATPLYWVTEAMAQVALDASQDIPAITVSGAPSPSGVIAVQKGLPALDSPDGHGWLTMASTWHTTPIAPDLFLWHTTDDEFHVIAYAHTSRMPSGVRFYDGPLHELLTLIIRRSPDGSWPVLDAPDPEVPLPREHVRGMEMTQASGPRLAVLAWLAAAWHLMLMPTVAEARRIEPAPAPRNSHSTTPAAEPAITRVDLRPLRTVPTEIPAQPAEAPTRTHRWIVRGHWTHQPHGPGGRQRRLQWRESYIKGPAGAPLSRSRPVNVWRR</sequence>
<name>A0AAP5T995_9MICC</name>
<dbReference type="EMBL" id="JAWLUK010000037">
    <property type="protein sequence ID" value="MDV7178263.1"/>
    <property type="molecule type" value="Genomic_DNA"/>
</dbReference>
<accession>A0AAP5T995</accession>
<proteinExistence type="predicted"/>
<comment type="caution">
    <text evidence="1">The sequence shown here is derived from an EMBL/GenBank/DDBJ whole genome shotgun (WGS) entry which is preliminary data.</text>
</comment>
<gene>
    <name evidence="1" type="ORF">R4064_11630</name>
</gene>
<organism evidence="1 2">
    <name type="scientific">Micrococcus yunnanensis</name>
    <dbReference type="NCBI Taxonomy" id="566027"/>
    <lineage>
        <taxon>Bacteria</taxon>
        <taxon>Bacillati</taxon>
        <taxon>Actinomycetota</taxon>
        <taxon>Actinomycetes</taxon>
        <taxon>Micrococcales</taxon>
        <taxon>Micrococcaceae</taxon>
        <taxon>Micrococcus</taxon>
    </lineage>
</organism>
<dbReference type="RefSeq" id="WP_317677182.1">
    <property type="nucleotide sequence ID" value="NZ_JAWLUK010000037.1"/>
</dbReference>
<dbReference type="AlphaFoldDB" id="A0AAP5T995"/>
<reference evidence="1" key="1">
    <citation type="submission" date="2023-10" db="EMBL/GenBank/DDBJ databases">
        <title>Development of a sustainable strategy for remediation of hydrocarbon-contaminated territories based on the waste exchange concept.</title>
        <authorList>
            <person name="Krivoruchko A."/>
        </authorList>
    </citation>
    <scope>NUCLEOTIDE SEQUENCE</scope>
    <source>
        <strain evidence="1">IEGM 1325</strain>
    </source>
</reference>
<protein>
    <submittedName>
        <fullName evidence="1">Uncharacterized protein</fullName>
    </submittedName>
</protein>
<dbReference type="Proteomes" id="UP001185728">
    <property type="component" value="Unassembled WGS sequence"/>
</dbReference>
<evidence type="ECO:0000313" key="1">
    <source>
        <dbReference type="EMBL" id="MDV7178263.1"/>
    </source>
</evidence>
<evidence type="ECO:0000313" key="2">
    <source>
        <dbReference type="Proteomes" id="UP001185728"/>
    </source>
</evidence>